<dbReference type="Proteomes" id="UP001627154">
    <property type="component" value="Unassembled WGS sequence"/>
</dbReference>
<evidence type="ECO:0000313" key="2">
    <source>
        <dbReference type="EMBL" id="KAL3398358.1"/>
    </source>
</evidence>
<sequence>MTCRTPVKECELAENNELERSISLDDVTQGVRARDPVVTRSRSRTLRPNAETIRTEPPTAYSSIATDIPNNRTQSQFEAQNMRIMQNEQRANMTDRRLDEIARLLRDLTVTIRDRVQPQSAFFLAVPQANANPPKQTPYRRDQLSCNPQN</sequence>
<accession>A0ABD2X059</accession>
<protein>
    <submittedName>
        <fullName evidence="2">Uncharacterized protein</fullName>
    </submittedName>
</protein>
<feature type="region of interest" description="Disordered" evidence="1">
    <location>
        <begin position="128"/>
        <end position="150"/>
    </location>
</feature>
<gene>
    <name evidence="2" type="ORF">TKK_007532</name>
</gene>
<name>A0ABD2X059_9HYME</name>
<proteinExistence type="predicted"/>
<keyword evidence="3" id="KW-1185">Reference proteome</keyword>
<organism evidence="2 3">
    <name type="scientific">Trichogramma kaykai</name>
    <dbReference type="NCBI Taxonomy" id="54128"/>
    <lineage>
        <taxon>Eukaryota</taxon>
        <taxon>Metazoa</taxon>
        <taxon>Ecdysozoa</taxon>
        <taxon>Arthropoda</taxon>
        <taxon>Hexapoda</taxon>
        <taxon>Insecta</taxon>
        <taxon>Pterygota</taxon>
        <taxon>Neoptera</taxon>
        <taxon>Endopterygota</taxon>
        <taxon>Hymenoptera</taxon>
        <taxon>Apocrita</taxon>
        <taxon>Proctotrupomorpha</taxon>
        <taxon>Chalcidoidea</taxon>
        <taxon>Trichogrammatidae</taxon>
        <taxon>Trichogramma</taxon>
    </lineage>
</organism>
<reference evidence="2 3" key="1">
    <citation type="journal article" date="2024" name="bioRxiv">
        <title>A reference genome for Trichogramma kaykai: A tiny desert-dwelling parasitoid wasp with competing sex-ratio distorters.</title>
        <authorList>
            <person name="Culotta J."/>
            <person name="Lindsey A.R."/>
        </authorList>
    </citation>
    <scope>NUCLEOTIDE SEQUENCE [LARGE SCALE GENOMIC DNA]</scope>
    <source>
        <strain evidence="2 3">KSX58</strain>
    </source>
</reference>
<evidence type="ECO:0000313" key="3">
    <source>
        <dbReference type="Proteomes" id="UP001627154"/>
    </source>
</evidence>
<dbReference type="EMBL" id="JBJJXI010000059">
    <property type="protein sequence ID" value="KAL3398358.1"/>
    <property type="molecule type" value="Genomic_DNA"/>
</dbReference>
<evidence type="ECO:0000256" key="1">
    <source>
        <dbReference type="SAM" id="MobiDB-lite"/>
    </source>
</evidence>
<dbReference type="AlphaFoldDB" id="A0ABD2X059"/>
<comment type="caution">
    <text evidence="2">The sequence shown here is derived from an EMBL/GenBank/DDBJ whole genome shotgun (WGS) entry which is preliminary data.</text>
</comment>